<evidence type="ECO:0000256" key="2">
    <source>
        <dbReference type="SAM" id="Phobius"/>
    </source>
</evidence>
<keyword evidence="4" id="KW-1185">Reference proteome</keyword>
<comment type="caution">
    <text evidence="3">The sequence shown here is derived from an EMBL/GenBank/DDBJ whole genome shotgun (WGS) entry which is preliminary data.</text>
</comment>
<dbReference type="PANTHER" id="PTHR34949:SF3">
    <property type="entry name" value="OS08G0244100 PROTEIN"/>
    <property type="match status" value="1"/>
</dbReference>
<evidence type="ECO:0000313" key="3">
    <source>
        <dbReference type="EMBL" id="CAK9137972.1"/>
    </source>
</evidence>
<dbReference type="Proteomes" id="UP001642360">
    <property type="component" value="Unassembled WGS sequence"/>
</dbReference>
<gene>
    <name evidence="3" type="ORF">ILEXP_LOCUS5028</name>
</gene>
<feature type="transmembrane region" description="Helical" evidence="2">
    <location>
        <begin position="127"/>
        <end position="145"/>
    </location>
</feature>
<dbReference type="AlphaFoldDB" id="A0ABC8R1W2"/>
<dbReference type="PANTHER" id="PTHR34949">
    <property type="entry name" value="OS05G0443700 PROTEIN"/>
    <property type="match status" value="1"/>
</dbReference>
<accession>A0ABC8R1W2</accession>
<feature type="region of interest" description="Disordered" evidence="1">
    <location>
        <begin position="14"/>
        <end position="37"/>
    </location>
</feature>
<keyword evidence="2" id="KW-1133">Transmembrane helix</keyword>
<feature type="compositionally biased region" description="Polar residues" evidence="1">
    <location>
        <begin position="16"/>
        <end position="25"/>
    </location>
</feature>
<keyword evidence="2" id="KW-0472">Membrane</keyword>
<protein>
    <submittedName>
        <fullName evidence="3">Uncharacterized protein</fullName>
    </submittedName>
</protein>
<dbReference type="EMBL" id="CAUOFW020000848">
    <property type="protein sequence ID" value="CAK9137972.1"/>
    <property type="molecule type" value="Genomic_DNA"/>
</dbReference>
<evidence type="ECO:0000256" key="1">
    <source>
        <dbReference type="SAM" id="MobiDB-lite"/>
    </source>
</evidence>
<reference evidence="3 4" key="1">
    <citation type="submission" date="2024-02" db="EMBL/GenBank/DDBJ databases">
        <authorList>
            <person name="Vignale AGUSTIN F."/>
            <person name="Sosa J E."/>
            <person name="Modenutti C."/>
        </authorList>
    </citation>
    <scope>NUCLEOTIDE SEQUENCE [LARGE SCALE GENOMIC DNA]</scope>
</reference>
<organism evidence="3 4">
    <name type="scientific">Ilex paraguariensis</name>
    <name type="common">yerba mate</name>
    <dbReference type="NCBI Taxonomy" id="185542"/>
    <lineage>
        <taxon>Eukaryota</taxon>
        <taxon>Viridiplantae</taxon>
        <taxon>Streptophyta</taxon>
        <taxon>Embryophyta</taxon>
        <taxon>Tracheophyta</taxon>
        <taxon>Spermatophyta</taxon>
        <taxon>Magnoliopsida</taxon>
        <taxon>eudicotyledons</taxon>
        <taxon>Gunneridae</taxon>
        <taxon>Pentapetalae</taxon>
        <taxon>asterids</taxon>
        <taxon>campanulids</taxon>
        <taxon>Aquifoliales</taxon>
        <taxon>Aquifoliaceae</taxon>
        <taxon>Ilex</taxon>
    </lineage>
</organism>
<keyword evidence="2" id="KW-0812">Transmembrane</keyword>
<proteinExistence type="predicted"/>
<sequence length="188" mass="21011">MAANCVIELEAEESPGTKNDSNCQADRTIGTRRKGSSPNVSALKILIDDDDKQKNALVLNIEATPREKGYKPMFWKPTCGDHPQAKEGMSSYSQLRGINCINQLFGWIRGSQRQLQIPLHLQFSCSVQFMLALMLMVFLLGDLIYNGDKNDFLSFVWASCSDMFCNGLLPISTSCHISTYLSCFLLNN</sequence>
<evidence type="ECO:0000313" key="4">
    <source>
        <dbReference type="Proteomes" id="UP001642360"/>
    </source>
</evidence>
<name>A0ABC8R1W2_9AQUA</name>